<dbReference type="CDD" id="cd07038">
    <property type="entry name" value="TPP_PYR_PDC_IPDC_like"/>
    <property type="match status" value="1"/>
</dbReference>
<evidence type="ECO:0000256" key="1">
    <source>
        <dbReference type="ARBA" id="ARBA00001920"/>
    </source>
</evidence>
<feature type="binding site" evidence="11">
    <location>
        <position position="432"/>
    </location>
    <ligand>
        <name>Mg(2+)</name>
        <dbReference type="ChEBI" id="CHEBI:18420"/>
    </ligand>
</feature>
<evidence type="ECO:0000259" key="16">
    <source>
        <dbReference type="Pfam" id="PF02776"/>
    </source>
</evidence>
<keyword evidence="17" id="KW-0670">Pyruvate</keyword>
<feature type="domain" description="Thiamine pyrophosphate enzyme central" evidence="14">
    <location>
        <begin position="198"/>
        <end position="292"/>
    </location>
</feature>
<keyword evidence="8 11" id="KW-0460">Magnesium</keyword>
<dbReference type="SUPFAM" id="SSF52518">
    <property type="entry name" value="Thiamin diphosphate-binding fold (THDP-binding)"/>
    <property type="match status" value="2"/>
</dbReference>
<dbReference type="GO" id="GO:0004737">
    <property type="term" value="F:pyruvate decarboxylase activity"/>
    <property type="evidence" value="ECO:0007669"/>
    <property type="project" value="TreeGrafter"/>
</dbReference>
<comment type="cofactor">
    <cofactor evidence="11">
        <name>Mg(2+)</name>
        <dbReference type="ChEBI" id="CHEBI:18420"/>
    </cofactor>
    <text evidence="11">Binds 1 Mg(2+) per subunit.</text>
</comment>
<dbReference type="GO" id="GO:0030976">
    <property type="term" value="F:thiamine pyrophosphate binding"/>
    <property type="evidence" value="ECO:0007669"/>
    <property type="project" value="InterPro"/>
</dbReference>
<feature type="binding site" evidence="11">
    <location>
        <position position="461"/>
    </location>
    <ligand>
        <name>Mg(2+)</name>
        <dbReference type="ChEBI" id="CHEBI:18420"/>
    </ligand>
</feature>
<dbReference type="PANTHER" id="PTHR43452">
    <property type="entry name" value="PYRUVATE DECARBOXYLASE"/>
    <property type="match status" value="1"/>
</dbReference>
<dbReference type="Pfam" id="PF02776">
    <property type="entry name" value="TPP_enzyme_N"/>
    <property type="match status" value="1"/>
</dbReference>
<gene>
    <name evidence="17" type="ORF">COM45_01830</name>
</gene>
<dbReference type="PANTHER" id="PTHR43452:SF30">
    <property type="entry name" value="PYRUVATE DECARBOXYLASE ISOZYME 1-RELATED"/>
    <property type="match status" value="1"/>
</dbReference>
<dbReference type="CDD" id="cd02005">
    <property type="entry name" value="TPP_PDC_IPDC"/>
    <property type="match status" value="1"/>
</dbReference>
<dbReference type="EMBL" id="NWBP01000007">
    <property type="protein sequence ID" value="PCC83750.1"/>
    <property type="molecule type" value="Genomic_DNA"/>
</dbReference>
<dbReference type="InterPro" id="IPR012110">
    <property type="entry name" value="PDC/IPDC-like"/>
</dbReference>
<keyword evidence="6 11" id="KW-0479">Metal-binding</keyword>
<evidence type="ECO:0000256" key="13">
    <source>
        <dbReference type="SAM" id="MobiDB-lite"/>
    </source>
</evidence>
<evidence type="ECO:0000313" key="17">
    <source>
        <dbReference type="EMBL" id="PCC83750.1"/>
    </source>
</evidence>
<evidence type="ECO:0000256" key="11">
    <source>
        <dbReference type="PIRSR" id="PIRSR036565-2"/>
    </source>
</evidence>
<dbReference type="InterPro" id="IPR012001">
    <property type="entry name" value="Thiamin_PyroP_enz_TPP-bd_dom"/>
</dbReference>
<dbReference type="InterPro" id="IPR047214">
    <property type="entry name" value="TPP_PDC_IPDC"/>
</dbReference>
<feature type="region of interest" description="Disordered" evidence="13">
    <location>
        <begin position="543"/>
        <end position="563"/>
    </location>
</feature>
<organism evidence="17 18">
    <name type="scientific">Corynebacterium accolens</name>
    <dbReference type="NCBI Taxonomy" id="38284"/>
    <lineage>
        <taxon>Bacteria</taxon>
        <taxon>Bacillati</taxon>
        <taxon>Actinomycetota</taxon>
        <taxon>Actinomycetes</taxon>
        <taxon>Mycobacteriales</taxon>
        <taxon>Corynebacteriaceae</taxon>
        <taxon>Corynebacterium</taxon>
    </lineage>
</organism>
<comment type="similarity">
    <text evidence="4 12">Belongs to the TPP enzyme family.</text>
</comment>
<evidence type="ECO:0000256" key="9">
    <source>
        <dbReference type="ARBA" id="ARBA00023052"/>
    </source>
</evidence>
<keyword evidence="10" id="KW-0456">Lyase</keyword>
<evidence type="ECO:0000256" key="4">
    <source>
        <dbReference type="ARBA" id="ARBA00007812"/>
    </source>
</evidence>
<dbReference type="InterPro" id="IPR000399">
    <property type="entry name" value="TPP-bd_CS"/>
</dbReference>
<dbReference type="Proteomes" id="UP000218690">
    <property type="component" value="Unassembled WGS sequence"/>
</dbReference>
<evidence type="ECO:0000256" key="10">
    <source>
        <dbReference type="ARBA" id="ARBA00023239"/>
    </source>
</evidence>
<dbReference type="SUPFAM" id="SSF52467">
    <property type="entry name" value="DHS-like NAD/FAD-binding domain"/>
    <property type="match status" value="1"/>
</dbReference>
<evidence type="ECO:0000313" key="18">
    <source>
        <dbReference type="Proteomes" id="UP000218690"/>
    </source>
</evidence>
<dbReference type="GO" id="GO:0000287">
    <property type="term" value="F:magnesium ion binding"/>
    <property type="evidence" value="ECO:0007669"/>
    <property type="project" value="InterPro"/>
</dbReference>
<reference evidence="17 18" key="1">
    <citation type="submission" date="2017-09" db="EMBL/GenBank/DDBJ databases">
        <title>Draft Genome Sequence of Corynebacterium accolens AH4003.</title>
        <authorList>
            <person name="Chen Y."/>
            <person name="Oosthuysen W.F."/>
            <person name="Kelley S."/>
            <person name="Horswill A."/>
        </authorList>
    </citation>
    <scope>NUCLEOTIDE SEQUENCE [LARGE SCALE GENOMIC DNA]</scope>
    <source>
        <strain evidence="17 18">AH4003</strain>
    </source>
</reference>
<name>A0A2A4AN87_9CORY</name>
<dbReference type="Pfam" id="PF02775">
    <property type="entry name" value="TPP_enzyme_C"/>
    <property type="match status" value="1"/>
</dbReference>
<keyword evidence="9 12" id="KW-0786">Thiamine pyrophosphate</keyword>
<comment type="cofactor">
    <cofactor evidence="2">
        <name>thiamine diphosphate</name>
        <dbReference type="ChEBI" id="CHEBI:58937"/>
    </cofactor>
</comment>
<dbReference type="InterPro" id="IPR012000">
    <property type="entry name" value="Thiamin_PyroP_enz_cen_dom"/>
</dbReference>
<evidence type="ECO:0000256" key="7">
    <source>
        <dbReference type="ARBA" id="ARBA00022793"/>
    </source>
</evidence>
<evidence type="ECO:0000256" key="5">
    <source>
        <dbReference type="ARBA" id="ARBA00020054"/>
    </source>
</evidence>
<evidence type="ECO:0000256" key="12">
    <source>
        <dbReference type="RuleBase" id="RU362132"/>
    </source>
</evidence>
<dbReference type="GO" id="GO:0005829">
    <property type="term" value="C:cytosol"/>
    <property type="evidence" value="ECO:0007669"/>
    <property type="project" value="TreeGrafter"/>
</dbReference>
<dbReference type="Pfam" id="PF00205">
    <property type="entry name" value="TPP_enzyme_M"/>
    <property type="match status" value="1"/>
</dbReference>
<evidence type="ECO:0000256" key="2">
    <source>
        <dbReference type="ARBA" id="ARBA00001964"/>
    </source>
</evidence>
<comment type="function">
    <text evidence="3">Decarboxylates branched-chain and aromatic alpha-keto acids to aldehydes.</text>
</comment>
<feature type="domain" description="Thiamine pyrophosphate enzyme TPP-binding" evidence="15">
    <location>
        <begin position="391"/>
        <end position="517"/>
    </location>
</feature>
<dbReference type="Gene3D" id="3.40.50.970">
    <property type="match status" value="2"/>
</dbReference>
<evidence type="ECO:0000256" key="8">
    <source>
        <dbReference type="ARBA" id="ARBA00022842"/>
    </source>
</evidence>
<evidence type="ECO:0000259" key="14">
    <source>
        <dbReference type="Pfam" id="PF00205"/>
    </source>
</evidence>
<proteinExistence type="inferred from homology"/>
<dbReference type="GO" id="GO:0000949">
    <property type="term" value="P:aromatic amino acid family catabolic process to alcohol via Ehrlich pathway"/>
    <property type="evidence" value="ECO:0007669"/>
    <property type="project" value="TreeGrafter"/>
</dbReference>
<evidence type="ECO:0000256" key="6">
    <source>
        <dbReference type="ARBA" id="ARBA00022723"/>
    </source>
</evidence>
<dbReference type="PIRSF" id="PIRSF036565">
    <property type="entry name" value="Pyruvt_ip_decrb"/>
    <property type="match status" value="1"/>
</dbReference>
<dbReference type="FunFam" id="3.40.50.970:FF:000024">
    <property type="entry name" value="Pyruvate decarboxylase isozyme"/>
    <property type="match status" value="1"/>
</dbReference>
<protein>
    <recommendedName>
        <fullName evidence="5">Alpha-keto-acid decarboxylase</fullName>
    </recommendedName>
</protein>
<dbReference type="AlphaFoldDB" id="A0A2A4AN87"/>
<evidence type="ECO:0000256" key="3">
    <source>
        <dbReference type="ARBA" id="ARBA00002938"/>
    </source>
</evidence>
<dbReference type="Gene3D" id="3.40.50.1220">
    <property type="entry name" value="TPP-binding domain"/>
    <property type="match status" value="1"/>
</dbReference>
<dbReference type="InterPro" id="IPR011766">
    <property type="entry name" value="TPP_enzyme_TPP-bd"/>
</dbReference>
<sequence length="563" mass="61846">MQTTVGEFILDRLKAIGITEIIGVPGDFNLSFLEQIDEDKDIRFVGACNELNAAYAADGYARQRGVGCLLTTYGVGELSALNGIAGARAEHVPMVSIAGAPPQYATEFGWNLHHSLADGDFANMLDAIAPFTEVATRVSPMNVVEEFDRALHTCLREKRPVHIQIPSDITHLTIEVPDTPFSTELATSDQERLNAAADRVLEALAAAKDPIFLIDQDTDRHGFTEKFRAIIDKAQLPYSQLSSGKAILSERDPLFIGTYNGAASAPGVQERIENSDFLVTTNPRFIEVNSGSFTHNLDKAHVFNFGDQHLNADGEYFVGINTLELLDVLVERIPAKEAATGEKFELPTFEPDESAPLTQERIWNQMVHFLKEDDVVIAEAGTSNIGLGPLRMPEGVQYINSTIWGSIGFTLPAVLGSQLANPERRHVLFIGDGSFQLTAQELSTILRQELKPIIVLVNNDGYTIERYILGMEQEYNAIQNWSYNELPKVFKADTTMESYAAKTEGELAKALADISEHPERGAFLEVQLDAFDAPKGLQAFGPLTAEFDYGPRGPRNPETSSQG</sequence>
<comment type="caution">
    <text evidence="17">The sequence shown here is derived from an EMBL/GenBank/DDBJ whole genome shotgun (WGS) entry which is preliminary data.</text>
</comment>
<keyword evidence="7" id="KW-0210">Decarboxylase</keyword>
<feature type="binding site" evidence="11">
    <location>
        <position position="459"/>
    </location>
    <ligand>
        <name>Mg(2+)</name>
        <dbReference type="ChEBI" id="CHEBI:18420"/>
    </ligand>
</feature>
<dbReference type="InterPro" id="IPR047213">
    <property type="entry name" value="TPP_PYR_PDC_IPDC-like"/>
</dbReference>
<comment type="cofactor">
    <cofactor evidence="1">
        <name>a metal cation</name>
        <dbReference type="ChEBI" id="CHEBI:25213"/>
    </cofactor>
</comment>
<dbReference type="PROSITE" id="PS00187">
    <property type="entry name" value="TPP_ENZYMES"/>
    <property type="match status" value="1"/>
</dbReference>
<feature type="domain" description="Thiamine pyrophosphate enzyme N-terminal TPP-binding" evidence="16">
    <location>
        <begin position="4"/>
        <end position="113"/>
    </location>
</feature>
<evidence type="ECO:0000259" key="15">
    <source>
        <dbReference type="Pfam" id="PF02775"/>
    </source>
</evidence>
<dbReference type="InterPro" id="IPR029061">
    <property type="entry name" value="THDP-binding"/>
</dbReference>
<dbReference type="InterPro" id="IPR029035">
    <property type="entry name" value="DHS-like_NAD/FAD-binding_dom"/>
</dbReference>
<accession>A0A2A4AN87</accession>